<comment type="similarity">
    <text evidence="1 5">Belongs to the pyrroline-5-carboxylate reductase family.</text>
</comment>
<dbReference type="PANTHER" id="PTHR11645:SF66">
    <property type="entry name" value="PYRROLINE-5-CARBOXYLATE REDUCTASE"/>
    <property type="match status" value="1"/>
</dbReference>
<dbReference type="Pfam" id="PF14748">
    <property type="entry name" value="P5CR_dimer"/>
    <property type="match status" value="1"/>
</dbReference>
<dbReference type="GO" id="GO:0004735">
    <property type="term" value="F:pyrroline-5-carboxylate reductase activity"/>
    <property type="evidence" value="ECO:0007669"/>
    <property type="project" value="UniProtKB-UniRule"/>
</dbReference>
<dbReference type="AlphaFoldDB" id="A0A160T7C1"/>
<evidence type="ECO:0000256" key="4">
    <source>
        <dbReference type="ARBA" id="ARBA00058118"/>
    </source>
</evidence>
<dbReference type="InterPro" id="IPR036291">
    <property type="entry name" value="NAD(P)-bd_dom_sf"/>
</dbReference>
<keyword evidence="5" id="KW-0963">Cytoplasm</keyword>
<dbReference type="EMBL" id="LN890655">
    <property type="protein sequence ID" value="CUS04975.2"/>
    <property type="molecule type" value="Genomic_DNA"/>
</dbReference>
<comment type="function">
    <text evidence="4 5">Catalyzes the reduction of 1-pyrroline-5-carboxylate (PCA) to L-proline.</text>
</comment>
<dbReference type="SUPFAM" id="SSF51735">
    <property type="entry name" value="NAD(P)-binding Rossmann-fold domains"/>
    <property type="match status" value="1"/>
</dbReference>
<evidence type="ECO:0000256" key="7">
    <source>
        <dbReference type="PIRSR" id="PIRSR000193-1"/>
    </source>
</evidence>
<dbReference type="RefSeq" id="WP_095044245.1">
    <property type="nucleotide sequence ID" value="NZ_LN890655.1"/>
</dbReference>
<dbReference type="Gene3D" id="3.40.50.720">
    <property type="entry name" value="NAD(P)-binding Rossmann-like Domain"/>
    <property type="match status" value="1"/>
</dbReference>
<feature type="domain" description="Pyrroline-5-carboxylate reductase dimerisation" evidence="9">
    <location>
        <begin position="164"/>
        <end position="268"/>
    </location>
</feature>
<keyword evidence="11" id="KW-1185">Reference proteome</keyword>
<evidence type="ECO:0000313" key="10">
    <source>
        <dbReference type="EMBL" id="CUS04975.2"/>
    </source>
</evidence>
<organism evidence="10 11">
    <name type="scientific">Candidatus Promineifilum breve</name>
    <dbReference type="NCBI Taxonomy" id="1806508"/>
    <lineage>
        <taxon>Bacteria</taxon>
        <taxon>Bacillati</taxon>
        <taxon>Chloroflexota</taxon>
        <taxon>Ardenticatenia</taxon>
        <taxon>Candidatus Promineifilales</taxon>
        <taxon>Candidatus Promineifilaceae</taxon>
        <taxon>Candidatus Promineifilum</taxon>
    </lineage>
</organism>
<dbReference type="PIRSF" id="PIRSF000193">
    <property type="entry name" value="Pyrrol-5-carb_rd"/>
    <property type="match status" value="1"/>
</dbReference>
<dbReference type="InterPro" id="IPR000304">
    <property type="entry name" value="Pyrroline-COOH_reductase"/>
</dbReference>
<comment type="subcellular location">
    <subcellularLocation>
        <location evidence="5">Cytoplasm</location>
    </subcellularLocation>
</comment>
<dbReference type="GO" id="GO:0005737">
    <property type="term" value="C:cytoplasm"/>
    <property type="evidence" value="ECO:0007669"/>
    <property type="project" value="UniProtKB-SubCell"/>
</dbReference>
<evidence type="ECO:0000256" key="6">
    <source>
        <dbReference type="NCBIfam" id="TIGR00112"/>
    </source>
</evidence>
<feature type="binding site" evidence="7">
    <location>
        <begin position="10"/>
        <end position="15"/>
    </location>
    <ligand>
        <name>NADP(+)</name>
        <dbReference type="ChEBI" id="CHEBI:58349"/>
    </ligand>
</feature>
<dbReference type="Proteomes" id="UP000215027">
    <property type="component" value="Chromosome I"/>
</dbReference>
<dbReference type="NCBIfam" id="TIGR00112">
    <property type="entry name" value="proC"/>
    <property type="match status" value="1"/>
</dbReference>
<comment type="pathway">
    <text evidence="5">Amino-acid biosynthesis; L-proline biosynthesis; L-proline from L-glutamate 5-semialdehyde: step 1/1.</text>
</comment>
<dbReference type="SUPFAM" id="SSF48179">
    <property type="entry name" value="6-phosphogluconate dehydrogenase C-terminal domain-like"/>
    <property type="match status" value="1"/>
</dbReference>
<evidence type="ECO:0000259" key="9">
    <source>
        <dbReference type="Pfam" id="PF14748"/>
    </source>
</evidence>
<evidence type="ECO:0000256" key="5">
    <source>
        <dbReference type="HAMAP-Rule" id="MF_01925"/>
    </source>
</evidence>
<name>A0A160T7C1_9CHLR</name>
<sequence>MFTDKNVAFIGSGIMGEAMIRGLITQNIVAPEQIYAADPMPSRLEELRERYGIRVTSHNAEAAEAGQVIVLSTKPQNLAEVTPGIRGHLRRQDLLLSILAGTPIRKLADGVAHASVVRAMPNTPAQIGMGMTVWTATPEVTEEQRGQAQAILGALGQELFVNDEAYLDMATALSGTGPAYVFMFMESLIDAGVHLGFSRRVAEQLVFQTMRGSLEYAAQSGKHVAELRNQVTSPGGTTAAALYQMEKGGLRTVISRAIWAAYQRSVELGQGEKVKGPA</sequence>
<dbReference type="EC" id="1.5.1.2" evidence="5 6"/>
<keyword evidence="5" id="KW-0641">Proline biosynthesis</keyword>
<feature type="binding site" evidence="7">
    <location>
        <position position="59"/>
    </location>
    <ligand>
        <name>NADPH</name>
        <dbReference type="ChEBI" id="CHEBI:57783"/>
    </ligand>
</feature>
<dbReference type="InterPro" id="IPR008927">
    <property type="entry name" value="6-PGluconate_DH-like_C_sf"/>
</dbReference>
<reference evidence="10" key="1">
    <citation type="submission" date="2016-01" db="EMBL/GenBank/DDBJ databases">
        <authorList>
            <person name="Mcilroy J.S."/>
            <person name="Karst M S."/>
            <person name="Albertsen M."/>
        </authorList>
    </citation>
    <scope>NUCLEOTIDE SEQUENCE</scope>
    <source>
        <strain evidence="10">Cfx-K</strain>
    </source>
</reference>
<keyword evidence="2 5" id="KW-0521">NADP</keyword>
<dbReference type="Gene3D" id="1.10.3730.10">
    <property type="entry name" value="ProC C-terminal domain-like"/>
    <property type="match status" value="1"/>
</dbReference>
<dbReference type="InterPro" id="IPR028939">
    <property type="entry name" value="P5C_Rdtase_cat_N"/>
</dbReference>
<evidence type="ECO:0000256" key="3">
    <source>
        <dbReference type="ARBA" id="ARBA00023002"/>
    </source>
</evidence>
<dbReference type="PANTHER" id="PTHR11645">
    <property type="entry name" value="PYRROLINE-5-CARBOXYLATE REDUCTASE"/>
    <property type="match status" value="1"/>
</dbReference>
<comment type="catalytic activity">
    <reaction evidence="5">
        <text>L-proline + NADP(+) = (S)-1-pyrroline-5-carboxylate + NADPH + 2 H(+)</text>
        <dbReference type="Rhea" id="RHEA:14109"/>
        <dbReference type="ChEBI" id="CHEBI:15378"/>
        <dbReference type="ChEBI" id="CHEBI:17388"/>
        <dbReference type="ChEBI" id="CHEBI:57783"/>
        <dbReference type="ChEBI" id="CHEBI:58349"/>
        <dbReference type="ChEBI" id="CHEBI:60039"/>
        <dbReference type="EC" id="1.5.1.2"/>
    </reaction>
</comment>
<keyword evidence="3 5" id="KW-0560">Oxidoreductase</keyword>
<keyword evidence="5" id="KW-0028">Amino-acid biosynthesis</keyword>
<gene>
    <name evidence="5 10" type="primary">proC</name>
    <name evidence="10" type="ORF">CFX0092_A3097</name>
</gene>
<accession>A0A160T7C1</accession>
<dbReference type="UniPathway" id="UPA00098">
    <property type="reaction ID" value="UER00361"/>
</dbReference>
<evidence type="ECO:0000256" key="1">
    <source>
        <dbReference type="ARBA" id="ARBA00005525"/>
    </source>
</evidence>
<proteinExistence type="inferred from homology"/>
<dbReference type="HAMAP" id="MF_01925">
    <property type="entry name" value="P5C_reductase"/>
    <property type="match status" value="1"/>
</dbReference>
<comment type="catalytic activity">
    <reaction evidence="5">
        <text>L-proline + NAD(+) = (S)-1-pyrroline-5-carboxylate + NADH + 2 H(+)</text>
        <dbReference type="Rhea" id="RHEA:14105"/>
        <dbReference type="ChEBI" id="CHEBI:15378"/>
        <dbReference type="ChEBI" id="CHEBI:17388"/>
        <dbReference type="ChEBI" id="CHEBI:57540"/>
        <dbReference type="ChEBI" id="CHEBI:57945"/>
        <dbReference type="ChEBI" id="CHEBI:60039"/>
        <dbReference type="EC" id="1.5.1.2"/>
    </reaction>
</comment>
<feature type="domain" description="Pyrroline-5-carboxylate reductase catalytic N-terminal" evidence="8">
    <location>
        <begin position="7"/>
        <end position="101"/>
    </location>
</feature>
<dbReference type="KEGG" id="pbf:CFX0092_A3097"/>
<dbReference type="FunFam" id="1.10.3730.10:FF:000001">
    <property type="entry name" value="Pyrroline-5-carboxylate reductase"/>
    <property type="match status" value="1"/>
</dbReference>
<evidence type="ECO:0000259" key="8">
    <source>
        <dbReference type="Pfam" id="PF03807"/>
    </source>
</evidence>
<protein>
    <recommendedName>
        <fullName evidence="5 6">Pyrroline-5-carboxylate reductase</fullName>
        <shortName evidence="5">P5C reductase</shortName>
        <shortName evidence="5">P5CR</shortName>
        <ecNumber evidence="5 6">1.5.1.2</ecNumber>
    </recommendedName>
    <alternativeName>
        <fullName evidence="5">PCA reductase</fullName>
    </alternativeName>
</protein>
<evidence type="ECO:0000313" key="11">
    <source>
        <dbReference type="Proteomes" id="UP000215027"/>
    </source>
</evidence>
<dbReference type="GO" id="GO:0055129">
    <property type="term" value="P:L-proline biosynthetic process"/>
    <property type="evidence" value="ECO:0007669"/>
    <property type="project" value="UniProtKB-UniRule"/>
</dbReference>
<evidence type="ECO:0000256" key="2">
    <source>
        <dbReference type="ARBA" id="ARBA00022857"/>
    </source>
</evidence>
<dbReference type="OrthoDB" id="9805754at2"/>
<dbReference type="Pfam" id="PF03807">
    <property type="entry name" value="F420_oxidored"/>
    <property type="match status" value="1"/>
</dbReference>
<dbReference type="InterPro" id="IPR029036">
    <property type="entry name" value="P5CR_dimer"/>
</dbReference>